<evidence type="ECO:0000256" key="2">
    <source>
        <dbReference type="SAM" id="SignalP"/>
    </source>
</evidence>
<evidence type="ECO:0000256" key="1">
    <source>
        <dbReference type="PROSITE-ProRule" id="PRU00339"/>
    </source>
</evidence>
<protein>
    <submittedName>
        <fullName evidence="3">Tetratricopeptide repeat protein</fullName>
    </submittedName>
</protein>
<dbReference type="EMBL" id="JAVXZY010000002">
    <property type="protein sequence ID" value="MDT8999055.1"/>
    <property type="molecule type" value="Genomic_DNA"/>
</dbReference>
<dbReference type="Gene3D" id="1.25.40.10">
    <property type="entry name" value="Tetratricopeptide repeat domain"/>
    <property type="match status" value="1"/>
</dbReference>
<evidence type="ECO:0000313" key="4">
    <source>
        <dbReference type="Proteomes" id="UP001246372"/>
    </source>
</evidence>
<keyword evidence="4" id="KW-1185">Reference proteome</keyword>
<sequence length="333" mass="36688">MRLSLLTAVLGLSLALPTAQAALFSEPPWQALLDAGRADEMERQALTRLREKPGDLQASAALALAQIDLADHKRQEQGLRSMQDCVDNKPDEALCPYVLASLMTVQASNGGALKALSLAGRIKSNFLRALSLKPDMIEARSALQQYYLIVPAIAGGGAAKARELEAEVRSSQPDYARLMRARAAATEKNWALMEKELRSISPSADEGLRAELRLAWGLLAKELIDQKQYPRARALLEQLQKDQPNHALAAYGLGRMYTAMEQFDEAIRQFERARALDGAEQLPLDHRIGVALQAKGEKALARAAFERYLQNRRASPNNVEDCRRRLAELGPAL</sequence>
<proteinExistence type="predicted"/>
<dbReference type="InterPro" id="IPR019734">
    <property type="entry name" value="TPR_rpt"/>
</dbReference>
<organism evidence="3 4">
    <name type="scientific">Roseateles aquae</name>
    <dbReference type="NCBI Taxonomy" id="3077235"/>
    <lineage>
        <taxon>Bacteria</taxon>
        <taxon>Pseudomonadati</taxon>
        <taxon>Pseudomonadota</taxon>
        <taxon>Betaproteobacteria</taxon>
        <taxon>Burkholderiales</taxon>
        <taxon>Sphaerotilaceae</taxon>
        <taxon>Roseateles</taxon>
    </lineage>
</organism>
<evidence type="ECO:0000313" key="3">
    <source>
        <dbReference type="EMBL" id="MDT8999055.1"/>
    </source>
</evidence>
<reference evidence="3" key="1">
    <citation type="submission" date="2023-09" db="EMBL/GenBank/DDBJ databases">
        <title>Paucibacter sp. APW11 Genome sequencing and assembly.</title>
        <authorList>
            <person name="Kim I."/>
        </authorList>
    </citation>
    <scope>NUCLEOTIDE SEQUENCE</scope>
    <source>
        <strain evidence="3">APW11</strain>
    </source>
</reference>
<dbReference type="InterPro" id="IPR011990">
    <property type="entry name" value="TPR-like_helical_dom_sf"/>
</dbReference>
<dbReference type="PROSITE" id="PS50005">
    <property type="entry name" value="TPR"/>
    <property type="match status" value="1"/>
</dbReference>
<keyword evidence="1" id="KW-0802">TPR repeat</keyword>
<accession>A0ABU3P8Z5</accession>
<dbReference type="Proteomes" id="UP001246372">
    <property type="component" value="Unassembled WGS sequence"/>
</dbReference>
<gene>
    <name evidence="3" type="ORF">RQP53_07230</name>
</gene>
<keyword evidence="2" id="KW-0732">Signal</keyword>
<name>A0ABU3P8Z5_9BURK</name>
<dbReference type="SUPFAM" id="SSF48452">
    <property type="entry name" value="TPR-like"/>
    <property type="match status" value="1"/>
</dbReference>
<dbReference type="RefSeq" id="WP_315649544.1">
    <property type="nucleotide sequence ID" value="NZ_JAVXZY010000002.1"/>
</dbReference>
<feature type="repeat" description="TPR" evidence="1">
    <location>
        <begin position="247"/>
        <end position="280"/>
    </location>
</feature>
<feature type="signal peptide" evidence="2">
    <location>
        <begin position="1"/>
        <end position="21"/>
    </location>
</feature>
<comment type="caution">
    <text evidence="3">The sequence shown here is derived from an EMBL/GenBank/DDBJ whole genome shotgun (WGS) entry which is preliminary data.</text>
</comment>
<dbReference type="Pfam" id="PF14559">
    <property type="entry name" value="TPR_19"/>
    <property type="match status" value="1"/>
</dbReference>
<dbReference type="SMART" id="SM00028">
    <property type="entry name" value="TPR"/>
    <property type="match status" value="2"/>
</dbReference>
<feature type="chain" id="PRO_5046157909" evidence="2">
    <location>
        <begin position="22"/>
        <end position="333"/>
    </location>
</feature>